<evidence type="ECO:0000256" key="1">
    <source>
        <dbReference type="SAM" id="Coils"/>
    </source>
</evidence>
<evidence type="ECO:0000313" key="3">
    <source>
        <dbReference type="EMBL" id="CBW47065.1"/>
    </source>
</evidence>
<feature type="compositionally biased region" description="Polar residues" evidence="2">
    <location>
        <begin position="35"/>
        <end position="46"/>
    </location>
</feature>
<feature type="compositionally biased region" description="Polar residues" evidence="2">
    <location>
        <begin position="332"/>
        <end position="344"/>
    </location>
</feature>
<evidence type="ECO:0000256" key="2">
    <source>
        <dbReference type="SAM" id="MobiDB-lite"/>
    </source>
</evidence>
<dbReference type="Pfam" id="PF23899">
    <property type="entry name" value="SU10_portal"/>
    <property type="match status" value="1"/>
</dbReference>
<dbReference type="InterPro" id="IPR056909">
    <property type="entry name" value="SU10_portal"/>
</dbReference>
<feature type="compositionally biased region" description="Low complexity" evidence="2">
    <location>
        <begin position="766"/>
        <end position="776"/>
    </location>
</feature>
<feature type="region of interest" description="Disordered" evidence="2">
    <location>
        <begin position="321"/>
        <end position="344"/>
    </location>
</feature>
<name>E3PZB4_9CAUD</name>
<protein>
    <submittedName>
        <fullName evidence="3">Structural protein, N4 gp59-like</fullName>
    </submittedName>
</protein>
<dbReference type="EMBL" id="FR682616">
    <property type="protein sequence ID" value="CBW47065.1"/>
    <property type="molecule type" value="Genomic_DNA"/>
</dbReference>
<feature type="coiled-coil region" evidence="1">
    <location>
        <begin position="652"/>
        <end position="693"/>
    </location>
</feature>
<keyword evidence="1" id="KW-0175">Coiled coil</keyword>
<evidence type="ECO:0000313" key="4">
    <source>
        <dbReference type="Proteomes" id="UP000258344"/>
    </source>
</evidence>
<reference evidence="3 4" key="1">
    <citation type="journal article" date="2014" name="Front. Microbiol.">
        <title>Comparative genomics defines the core genome of the growing N4-like phage genus and identifies N4-like Roseophage specific genes.</title>
        <authorList>
            <person name="Chan J.Z."/>
            <person name="Millard A.D."/>
            <person name="Mann N.H."/>
            <person name="Schafer H."/>
        </authorList>
    </citation>
    <scope>NUCLEOTIDE SEQUENCE [LARGE SCALE GENOMIC DNA]</scope>
</reference>
<proteinExistence type="predicted"/>
<dbReference type="Proteomes" id="UP000258344">
    <property type="component" value="Segment"/>
</dbReference>
<sequence>MMNDENTYKQSENRNESAVNKGVDPENLDEAIMEESTQGESKSSLTEWPKEPTLEDLRQDLEFARQETNDQKSNVDGWLDLRNATGAEAPKKAKPGRSAVQPKLIRKHNEWRYPALSEPFLNTDRMFEVLPRTHEDAPKAKQNQILLNWQWDTKINKTDFIDRYVRTAVDEGSVVVRVGWEQEYRKETVETTNFNFYPVQSEEEAQMVQQAMQMMQAEVADWESLPESLKAAAEKSAEIGQPVTAEPDGVVETVEERMVKNCPSVRIVNIANLFVDPSCEGDWEQSQYMVYTYEATKSELMAKKGTYQNLENVNWESAKIQSNAGNPDHESNTPNNDMRTSGTGATDKQKVLVYEYWGLYDIYDNGIMVPIVVTWVGETIIEMRENPFPDKRPPFVIVPYMPILKSVFGEADASLLQDNQRIIGAVTRGVIDLMGRSANAQTGYAKGFLDPVNKRRFVNGEDFEFNPNGDPKANIRQMEYPEIPRSAHETIQMQNAEAEALTGVKSFSGGISGDAYGSVATGIRGALDSAATREMSILRRLAKGMQAIGTKMIAMNAKFLSEKEIVRVTNEEFVEVSREELMGNFDLKVDISTASVDEQRATDLGMVLQTVGPDMDPSLRQIILAKIADLKRMPDLAEQLRSYQPQPDPMQVAMAEAELKKIEGEIELDSARAEEARARAAKLLEEADDLMSGMKHERDVEKMGAQAAGNRSLEITKALLNGETPSGMIEAAVGYNKVQEAEGKRNTFSPVNNPISSGPAPGTGPSGAPALGSGFSDPSMVPPQLDQQAGQRVPIGPLSTQ</sequence>
<organism evidence="3 4">
    <name type="scientific">Roseovarius sp. 217 phage 1</name>
    <dbReference type="NCBI Taxonomy" id="874471"/>
    <lineage>
        <taxon>Viruses</taxon>
        <taxon>Duplodnaviria</taxon>
        <taxon>Heunggongvirae</taxon>
        <taxon>Uroviricota</taxon>
        <taxon>Caudoviricetes</taxon>
        <taxon>Schitoviridae</taxon>
        <taxon>Rhodovirinae</taxon>
        <taxon>Plymouthvirus</taxon>
        <taxon>Roseovarius Plymouth podovirus 1</taxon>
    </lineage>
</organism>
<feature type="compositionally biased region" description="Polar residues" evidence="2">
    <location>
        <begin position="1"/>
        <end position="10"/>
    </location>
</feature>
<feature type="compositionally biased region" description="Basic and acidic residues" evidence="2">
    <location>
        <begin position="48"/>
        <end position="70"/>
    </location>
</feature>
<feature type="region of interest" description="Disordered" evidence="2">
    <location>
        <begin position="1"/>
        <end position="78"/>
    </location>
</feature>
<accession>E3PZB4</accession>
<feature type="region of interest" description="Disordered" evidence="2">
    <location>
        <begin position="746"/>
        <end position="801"/>
    </location>
</feature>